<accession>A0A6J5P9L8</accession>
<evidence type="ECO:0000313" key="1">
    <source>
        <dbReference type="EMBL" id="CAB4167812.1"/>
    </source>
</evidence>
<gene>
    <name evidence="2" type="ORF">UFOVP1293_59</name>
    <name evidence="3" type="ORF">UFOVP1644_77</name>
    <name evidence="1" type="ORF">UFOVP860_52</name>
</gene>
<name>A0A6J5P9L8_9CAUD</name>
<proteinExistence type="predicted"/>
<dbReference type="EMBL" id="LR797244">
    <property type="protein sequence ID" value="CAB4195812.1"/>
    <property type="molecule type" value="Genomic_DNA"/>
</dbReference>
<dbReference type="EMBL" id="LR797513">
    <property type="protein sequence ID" value="CAB4222598.1"/>
    <property type="molecule type" value="Genomic_DNA"/>
</dbReference>
<sequence>MNDAHNEARQRLELPWVAKECPTGWEIQCETGGWLFQLNDRPNRSAEWDQSFIESQAERMAFIVTAANVHHDMLAALKEIIREVDTISTPDALRVTRDGVALVRAAFAKAEGRP</sequence>
<evidence type="ECO:0000313" key="3">
    <source>
        <dbReference type="EMBL" id="CAB4222598.1"/>
    </source>
</evidence>
<organism evidence="1">
    <name type="scientific">uncultured Caudovirales phage</name>
    <dbReference type="NCBI Taxonomy" id="2100421"/>
    <lineage>
        <taxon>Viruses</taxon>
        <taxon>Duplodnaviria</taxon>
        <taxon>Heunggongvirae</taxon>
        <taxon>Uroviricota</taxon>
        <taxon>Caudoviricetes</taxon>
        <taxon>Peduoviridae</taxon>
        <taxon>Maltschvirus</taxon>
        <taxon>Maltschvirus maltsch</taxon>
    </lineage>
</organism>
<protein>
    <submittedName>
        <fullName evidence="1">Uncharacterized protein</fullName>
    </submittedName>
</protein>
<dbReference type="EMBL" id="LR796812">
    <property type="protein sequence ID" value="CAB4167812.1"/>
    <property type="molecule type" value="Genomic_DNA"/>
</dbReference>
<evidence type="ECO:0000313" key="2">
    <source>
        <dbReference type="EMBL" id="CAB4195812.1"/>
    </source>
</evidence>
<reference evidence="1" key="1">
    <citation type="submission" date="2020-04" db="EMBL/GenBank/DDBJ databases">
        <authorList>
            <person name="Chiriac C."/>
            <person name="Salcher M."/>
            <person name="Ghai R."/>
            <person name="Kavagutti S V."/>
        </authorList>
    </citation>
    <scope>NUCLEOTIDE SEQUENCE</scope>
</reference>